<feature type="compositionally biased region" description="Acidic residues" evidence="1">
    <location>
        <begin position="172"/>
        <end position="189"/>
    </location>
</feature>
<comment type="caution">
    <text evidence="2">The sequence shown here is derived from an EMBL/GenBank/DDBJ whole genome shotgun (WGS) entry which is preliminary data.</text>
</comment>
<reference evidence="2 3" key="1">
    <citation type="submission" date="2023-01" db="EMBL/GenBank/DDBJ databases">
        <authorList>
            <person name="Whitehead M."/>
        </authorList>
    </citation>
    <scope>NUCLEOTIDE SEQUENCE [LARGE SCALE GENOMIC DNA]</scope>
</reference>
<sequence length="244" mass="27218">MGCAGSNPLPAGDAMVASATTESRTVAVDPPPMSDTEKACSIVKKVVGSVNVDDVVKKIQDVGGSMENLMDETQEKFSSIFGKAEKQVDDVENSVKDKVNDFTSTTPEKPKIQEVILLTVEETRVIPIDILKSEILTNGNDAVVGEVNNNAKEEQTEIKAEESPVDVNEKQNEEEDKVEEEKVEEELVEEEKVKEEKVEEEKVEEENVEEEKIEETKSEEEVKEEEEEEKTAEKEKAEENEVEE</sequence>
<feature type="compositionally biased region" description="Acidic residues" evidence="1">
    <location>
        <begin position="221"/>
        <end position="230"/>
    </location>
</feature>
<organism evidence="2 3">
    <name type="scientific">Macrosiphum euphorbiae</name>
    <name type="common">potato aphid</name>
    <dbReference type="NCBI Taxonomy" id="13131"/>
    <lineage>
        <taxon>Eukaryota</taxon>
        <taxon>Metazoa</taxon>
        <taxon>Ecdysozoa</taxon>
        <taxon>Arthropoda</taxon>
        <taxon>Hexapoda</taxon>
        <taxon>Insecta</taxon>
        <taxon>Pterygota</taxon>
        <taxon>Neoptera</taxon>
        <taxon>Paraneoptera</taxon>
        <taxon>Hemiptera</taxon>
        <taxon>Sternorrhyncha</taxon>
        <taxon>Aphidomorpha</taxon>
        <taxon>Aphidoidea</taxon>
        <taxon>Aphididae</taxon>
        <taxon>Macrosiphini</taxon>
        <taxon>Macrosiphum</taxon>
    </lineage>
</organism>
<dbReference type="AlphaFoldDB" id="A0AAV0VKM5"/>
<name>A0AAV0VKM5_9HEMI</name>
<feature type="compositionally biased region" description="Basic and acidic residues" evidence="1">
    <location>
        <begin position="190"/>
        <end position="200"/>
    </location>
</feature>
<evidence type="ECO:0000256" key="1">
    <source>
        <dbReference type="SAM" id="MobiDB-lite"/>
    </source>
</evidence>
<dbReference type="Proteomes" id="UP001160148">
    <property type="component" value="Unassembled WGS sequence"/>
</dbReference>
<feature type="region of interest" description="Disordered" evidence="1">
    <location>
        <begin position="1"/>
        <end position="35"/>
    </location>
</feature>
<feature type="compositionally biased region" description="Basic and acidic residues" evidence="1">
    <location>
        <begin position="153"/>
        <end position="171"/>
    </location>
</feature>
<gene>
    <name evidence="2" type="ORF">MEUPH1_LOCUS1312</name>
</gene>
<accession>A0AAV0VKM5</accession>
<dbReference type="EMBL" id="CARXXK010000001">
    <property type="protein sequence ID" value="CAI6344140.1"/>
    <property type="molecule type" value="Genomic_DNA"/>
</dbReference>
<keyword evidence="3" id="KW-1185">Reference proteome</keyword>
<evidence type="ECO:0000313" key="2">
    <source>
        <dbReference type="EMBL" id="CAI6344140.1"/>
    </source>
</evidence>
<protein>
    <submittedName>
        <fullName evidence="2">Uncharacterized protein</fullName>
    </submittedName>
</protein>
<feature type="compositionally biased region" description="Acidic residues" evidence="1">
    <location>
        <begin position="201"/>
        <end position="213"/>
    </location>
</feature>
<evidence type="ECO:0000313" key="3">
    <source>
        <dbReference type="Proteomes" id="UP001160148"/>
    </source>
</evidence>
<proteinExistence type="predicted"/>
<feature type="region of interest" description="Disordered" evidence="1">
    <location>
        <begin position="153"/>
        <end position="244"/>
    </location>
</feature>
<feature type="compositionally biased region" description="Basic and acidic residues" evidence="1">
    <location>
        <begin position="231"/>
        <end position="244"/>
    </location>
</feature>